<protein>
    <submittedName>
        <fullName evidence="1">Uncharacterized protein</fullName>
    </submittedName>
</protein>
<comment type="caution">
    <text evidence="1">The sequence shown here is derived from an EMBL/GenBank/DDBJ whole genome shotgun (WGS) entry which is preliminary data.</text>
</comment>
<gene>
    <name evidence="1" type="ORF">ACFQEY_18570</name>
</gene>
<name>A0ABD5UNM6_9EURY</name>
<evidence type="ECO:0000313" key="1">
    <source>
        <dbReference type="EMBL" id="MFC6890994.1"/>
    </source>
</evidence>
<accession>A0ABD5UNM6</accession>
<sequence length="61" mass="7081">MDTDVDPDSTMTTHGILHRTSDPIDTHVLLLAHMSGQVWWQFPPDEYISRLSEAFELLERQ</sequence>
<evidence type="ECO:0000313" key="2">
    <source>
        <dbReference type="Proteomes" id="UP001596333"/>
    </source>
</evidence>
<dbReference type="Proteomes" id="UP001596333">
    <property type="component" value="Unassembled WGS sequence"/>
</dbReference>
<proteinExistence type="predicted"/>
<organism evidence="1 2">
    <name type="scientific">Halorubrum trueperi</name>
    <dbReference type="NCBI Taxonomy" id="2004704"/>
    <lineage>
        <taxon>Archaea</taxon>
        <taxon>Methanobacteriati</taxon>
        <taxon>Methanobacteriota</taxon>
        <taxon>Stenosarchaea group</taxon>
        <taxon>Halobacteria</taxon>
        <taxon>Halobacteriales</taxon>
        <taxon>Haloferacaceae</taxon>
        <taxon>Halorubrum</taxon>
    </lineage>
</organism>
<dbReference type="EMBL" id="JBHSXI010000030">
    <property type="protein sequence ID" value="MFC6890994.1"/>
    <property type="molecule type" value="Genomic_DNA"/>
</dbReference>
<reference evidence="1 2" key="1">
    <citation type="journal article" date="2019" name="Int. J. Syst. Evol. Microbiol.">
        <title>The Global Catalogue of Microorganisms (GCM) 10K type strain sequencing project: providing services to taxonomists for standard genome sequencing and annotation.</title>
        <authorList>
            <consortium name="The Broad Institute Genomics Platform"/>
            <consortium name="The Broad Institute Genome Sequencing Center for Infectious Disease"/>
            <person name="Wu L."/>
            <person name="Ma J."/>
        </authorList>
    </citation>
    <scope>NUCLEOTIDE SEQUENCE [LARGE SCALE GENOMIC DNA]</scope>
    <source>
        <strain evidence="1 2">Y73</strain>
    </source>
</reference>
<keyword evidence="2" id="KW-1185">Reference proteome</keyword>
<dbReference type="AlphaFoldDB" id="A0ABD5UNM6"/>
<dbReference type="RefSeq" id="WP_379771485.1">
    <property type="nucleotide sequence ID" value="NZ_JBHSXI010000030.1"/>
</dbReference>